<dbReference type="OrthoDB" id="42940at2"/>
<evidence type="ECO:0000256" key="2">
    <source>
        <dbReference type="ARBA" id="ARBA00022448"/>
    </source>
</evidence>
<name>A0A7V7QHN0_9FIRM</name>
<evidence type="ECO:0000256" key="1">
    <source>
        <dbReference type="ARBA" id="ARBA00008520"/>
    </source>
</evidence>
<dbReference type="Proteomes" id="UP000461768">
    <property type="component" value="Unassembled WGS sequence"/>
</dbReference>
<organism evidence="5 6">
    <name type="scientific">Candidatus Galacturonatibacter soehngenii</name>
    <dbReference type="NCBI Taxonomy" id="2307010"/>
    <lineage>
        <taxon>Bacteria</taxon>
        <taxon>Bacillati</taxon>
        <taxon>Bacillota</taxon>
        <taxon>Clostridia</taxon>
        <taxon>Lachnospirales</taxon>
        <taxon>Lachnospiraceae</taxon>
        <taxon>Candidatus Galacturonatibacter</taxon>
    </lineage>
</organism>
<dbReference type="AlphaFoldDB" id="A0A7V7QHN0"/>
<dbReference type="PANTHER" id="PTHR30061">
    <property type="entry name" value="MALTOSE-BINDING PERIPLASMIC PROTEIN"/>
    <property type="match status" value="1"/>
</dbReference>
<dbReference type="EMBL" id="WAGX01000008">
    <property type="protein sequence ID" value="KAB1434367.1"/>
    <property type="molecule type" value="Genomic_DNA"/>
</dbReference>
<feature type="chain" id="PRO_5038710267" evidence="4">
    <location>
        <begin position="23"/>
        <end position="426"/>
    </location>
</feature>
<dbReference type="SUPFAM" id="SSF53850">
    <property type="entry name" value="Periplasmic binding protein-like II"/>
    <property type="match status" value="1"/>
</dbReference>
<dbReference type="CDD" id="cd13586">
    <property type="entry name" value="PBP2_Maltose_binding_like"/>
    <property type="match status" value="1"/>
</dbReference>
<protein>
    <submittedName>
        <fullName evidence="5">Maltose ABC transporter substrate-binding protein</fullName>
    </submittedName>
</protein>
<dbReference type="GO" id="GO:0015768">
    <property type="term" value="P:maltose transport"/>
    <property type="evidence" value="ECO:0007669"/>
    <property type="project" value="TreeGrafter"/>
</dbReference>
<evidence type="ECO:0000256" key="3">
    <source>
        <dbReference type="ARBA" id="ARBA00022729"/>
    </source>
</evidence>
<dbReference type="Gene3D" id="3.40.190.10">
    <property type="entry name" value="Periplasmic binding protein-like II"/>
    <property type="match status" value="2"/>
</dbReference>
<keyword evidence="3 4" id="KW-0732">Signal</keyword>
<evidence type="ECO:0000313" key="5">
    <source>
        <dbReference type="EMBL" id="KAB1434367.1"/>
    </source>
</evidence>
<comment type="similarity">
    <text evidence="1">Belongs to the bacterial solute-binding protein 1 family.</text>
</comment>
<dbReference type="InterPro" id="IPR006059">
    <property type="entry name" value="SBP"/>
</dbReference>
<keyword evidence="2" id="KW-0813">Transport</keyword>
<dbReference type="PROSITE" id="PS51257">
    <property type="entry name" value="PROKAR_LIPOPROTEIN"/>
    <property type="match status" value="1"/>
</dbReference>
<dbReference type="GO" id="GO:0042956">
    <property type="term" value="P:maltodextrin transmembrane transport"/>
    <property type="evidence" value="ECO:0007669"/>
    <property type="project" value="TreeGrafter"/>
</dbReference>
<evidence type="ECO:0000256" key="4">
    <source>
        <dbReference type="SAM" id="SignalP"/>
    </source>
</evidence>
<keyword evidence="6" id="KW-1185">Reference proteome</keyword>
<gene>
    <name evidence="5" type="ORF">F7O84_17930</name>
</gene>
<dbReference type="GO" id="GO:0055052">
    <property type="term" value="C:ATP-binding cassette (ABC) transporter complex, substrate-binding subunit-containing"/>
    <property type="evidence" value="ECO:0007669"/>
    <property type="project" value="TreeGrafter"/>
</dbReference>
<dbReference type="GO" id="GO:1901982">
    <property type="term" value="F:maltose binding"/>
    <property type="evidence" value="ECO:0007669"/>
    <property type="project" value="TreeGrafter"/>
</dbReference>
<dbReference type="RefSeq" id="WP_151148420.1">
    <property type="nucleotide sequence ID" value="NZ_WAGX01000008.1"/>
</dbReference>
<feature type="signal peptide" evidence="4">
    <location>
        <begin position="1"/>
        <end position="22"/>
    </location>
</feature>
<comment type="caution">
    <text evidence="5">The sequence shown here is derived from an EMBL/GenBank/DDBJ whole genome shotgun (WGS) entry which is preliminary data.</text>
</comment>
<accession>A0A7V7QHN0</accession>
<sequence>MKLKKVCSLLLISSLLMGVLSGCNKRDIPTDSNSAEIDAPEQAQVEEGATLTYWTASGALEYGKAVAQAFEKEYGIQVEVQENGLDTINKMMLDGPSGNGADVFMAAHDGFMIALDAGILLSLDENIAKQVREEVSEVAVGTVENDGKLYGVPVSIETYALLYNKSLVTGEPASTMEQIIQEAKEYNDVAANKFWYLTVPTDGYPAYQFLSLDGFMLFGEDGRDQDNPGFDTVEFEKGLERIAALKETIPIAAEDLKMETMSLLEQNFRDGKTAYYPIGPWLIKSLKDENIDFGVTPLPTLDGKTMKTFGAVQNAHVSAYTKYPKAAQLFANYLVSEEAASILYEKAYAITARKDITNVKGLNEDEQLSVYVEAFKNSVPMPSVKRMSYYWTIMQSVLNAVFDGDITPEEGAIKAQKDFDDLVASE</sequence>
<reference evidence="5 6" key="2">
    <citation type="submission" date="2020-02" db="EMBL/GenBank/DDBJ databases">
        <title>Candidatus Galacturonibacter soehngenii shows hetero-acetogenic catabolism of galacturonic acid but lacks a canonical carbon monoxide dehydrogenase/acetyl-CoA synthase complex.</title>
        <authorList>
            <person name="Diender M."/>
            <person name="Stouten G.R."/>
            <person name="Petersen J.F."/>
            <person name="Nielsen P.H."/>
            <person name="Dueholm M.S."/>
            <person name="Pronk J.T."/>
            <person name="Van Loosdrecht M.C.M."/>
        </authorList>
    </citation>
    <scope>NUCLEOTIDE SEQUENCE [LARGE SCALE GENOMIC DNA]</scope>
    <source>
        <strain evidence="5">GalUA</strain>
    </source>
</reference>
<evidence type="ECO:0000313" key="6">
    <source>
        <dbReference type="Proteomes" id="UP000461768"/>
    </source>
</evidence>
<proteinExistence type="inferred from homology"/>
<dbReference type="Pfam" id="PF13416">
    <property type="entry name" value="SBP_bac_8"/>
    <property type="match status" value="1"/>
</dbReference>
<reference evidence="5 6" key="1">
    <citation type="submission" date="2019-09" db="EMBL/GenBank/DDBJ databases">
        <authorList>
            <person name="Valk L.C."/>
        </authorList>
    </citation>
    <scope>NUCLEOTIDE SEQUENCE [LARGE SCALE GENOMIC DNA]</scope>
    <source>
        <strain evidence="5">GalUA</strain>
    </source>
</reference>
<dbReference type="PANTHER" id="PTHR30061:SF50">
    <property type="entry name" value="MALTOSE_MALTODEXTRIN-BINDING PERIPLASMIC PROTEIN"/>
    <property type="match status" value="1"/>
</dbReference>